<organism evidence="2 3">
    <name type="scientific">Mycena metata</name>
    <dbReference type="NCBI Taxonomy" id="1033252"/>
    <lineage>
        <taxon>Eukaryota</taxon>
        <taxon>Fungi</taxon>
        <taxon>Dikarya</taxon>
        <taxon>Basidiomycota</taxon>
        <taxon>Agaricomycotina</taxon>
        <taxon>Agaricomycetes</taxon>
        <taxon>Agaricomycetidae</taxon>
        <taxon>Agaricales</taxon>
        <taxon>Marasmiineae</taxon>
        <taxon>Mycenaceae</taxon>
        <taxon>Mycena</taxon>
    </lineage>
</organism>
<feature type="region of interest" description="Disordered" evidence="1">
    <location>
        <begin position="599"/>
        <end position="638"/>
    </location>
</feature>
<feature type="compositionally biased region" description="Polar residues" evidence="1">
    <location>
        <begin position="118"/>
        <end position="131"/>
    </location>
</feature>
<evidence type="ECO:0000256" key="1">
    <source>
        <dbReference type="SAM" id="MobiDB-lite"/>
    </source>
</evidence>
<feature type="region of interest" description="Disordered" evidence="1">
    <location>
        <begin position="338"/>
        <end position="359"/>
    </location>
</feature>
<evidence type="ECO:0000313" key="3">
    <source>
        <dbReference type="Proteomes" id="UP001215598"/>
    </source>
</evidence>
<reference evidence="2" key="1">
    <citation type="submission" date="2023-03" db="EMBL/GenBank/DDBJ databases">
        <title>Massive genome expansion in bonnet fungi (Mycena s.s.) driven by repeated elements and novel gene families across ecological guilds.</title>
        <authorList>
            <consortium name="Lawrence Berkeley National Laboratory"/>
            <person name="Harder C.B."/>
            <person name="Miyauchi S."/>
            <person name="Viragh M."/>
            <person name="Kuo A."/>
            <person name="Thoen E."/>
            <person name="Andreopoulos B."/>
            <person name="Lu D."/>
            <person name="Skrede I."/>
            <person name="Drula E."/>
            <person name="Henrissat B."/>
            <person name="Morin E."/>
            <person name="Kohler A."/>
            <person name="Barry K."/>
            <person name="LaButti K."/>
            <person name="Morin E."/>
            <person name="Salamov A."/>
            <person name="Lipzen A."/>
            <person name="Mereny Z."/>
            <person name="Hegedus B."/>
            <person name="Baldrian P."/>
            <person name="Stursova M."/>
            <person name="Weitz H."/>
            <person name="Taylor A."/>
            <person name="Grigoriev I.V."/>
            <person name="Nagy L.G."/>
            <person name="Martin F."/>
            <person name="Kauserud H."/>
        </authorList>
    </citation>
    <scope>NUCLEOTIDE SEQUENCE</scope>
    <source>
        <strain evidence="2">CBHHK182m</strain>
    </source>
</reference>
<feature type="compositionally biased region" description="Polar residues" evidence="1">
    <location>
        <begin position="340"/>
        <end position="352"/>
    </location>
</feature>
<comment type="caution">
    <text evidence="2">The sequence shown here is derived from an EMBL/GenBank/DDBJ whole genome shotgun (WGS) entry which is preliminary data.</text>
</comment>
<sequence>MASSAPSANSAPTVDTEPSSPAQTETTTTIEPFAPLKERRLHSITIPLYKKGKHRAGIHAGEPMGPAAWDEAMRVYDDSVPDIAPPATEKLTMMRFSGTNDKPSTPDALAEGAPESGLSDTPASGSSTNNGPFDVDVFMHTVANNDTPPSPLILPTAASSAARSLRNQTDKSFSSKTGEKTKKSKSGTLAGTLEGATKGFLETHLLEYTHMGLNPPAAAETAVKFRERVGDNEIKGVTFICSQERVQNKRFKDLTGQHEHLAKVVGDMQKNTVATDPSFIHVREAVAENRKAIDGMRDTDEELYGAVQELRNEADETFTFMDDIRKRIDALEALNHRVSAPTQPNSQGTTSAVPAFAQGAPPGANTFSGVTGPSGYTVAISNGVPGPGGYTVAPNNGAPTGYSNMYDTYGNASGAPILQNAPGGGGGASVPNSAFVTPGNNPPATNFRNMAGEANTPSFNAPYNSADNMVATRQNVQTTSAPAAGNPQTTPTSANATQGDQGQKRQATSGRFNPRKKQRMDNGEPYYCDVAFGPNGPGKPEPQMRSAIGIVVKAAEDRGENVDLSAADVWSAKPLGNMISIRFKSHEKANVFISLVTRNPPLPNQTASIRNSSASSVGTGSGDMESMLDVLRGTNQTR</sequence>
<gene>
    <name evidence="2" type="ORF">B0H16DRAFT_1584293</name>
</gene>
<feature type="region of interest" description="Disordered" evidence="1">
    <location>
        <begin position="477"/>
        <end position="523"/>
    </location>
</feature>
<feature type="region of interest" description="Disordered" evidence="1">
    <location>
        <begin position="420"/>
        <end position="461"/>
    </location>
</feature>
<protein>
    <submittedName>
        <fullName evidence="2">Uncharacterized protein</fullName>
    </submittedName>
</protein>
<keyword evidence="3" id="KW-1185">Reference proteome</keyword>
<proteinExistence type="predicted"/>
<feature type="region of interest" description="Disordered" evidence="1">
    <location>
        <begin position="96"/>
        <end position="190"/>
    </location>
</feature>
<feature type="compositionally biased region" description="Low complexity" evidence="1">
    <location>
        <begin position="1"/>
        <end position="12"/>
    </location>
</feature>
<feature type="region of interest" description="Disordered" evidence="1">
    <location>
        <begin position="1"/>
        <end position="38"/>
    </location>
</feature>
<accession>A0AAD7MTC7</accession>
<dbReference type="EMBL" id="JARKIB010000155">
    <property type="protein sequence ID" value="KAJ7731074.1"/>
    <property type="molecule type" value="Genomic_DNA"/>
</dbReference>
<dbReference type="AlphaFoldDB" id="A0AAD7MTC7"/>
<feature type="compositionally biased region" description="Polar residues" evidence="1">
    <location>
        <begin position="16"/>
        <end position="30"/>
    </location>
</feature>
<feature type="compositionally biased region" description="Polar residues" evidence="1">
    <location>
        <begin position="477"/>
        <end position="511"/>
    </location>
</feature>
<feature type="compositionally biased region" description="Polar residues" evidence="1">
    <location>
        <begin position="430"/>
        <end position="448"/>
    </location>
</feature>
<feature type="compositionally biased region" description="Polar residues" evidence="1">
    <location>
        <begin position="604"/>
        <end position="618"/>
    </location>
</feature>
<dbReference type="Proteomes" id="UP001215598">
    <property type="component" value="Unassembled WGS sequence"/>
</dbReference>
<feature type="compositionally biased region" description="Polar residues" evidence="1">
    <location>
        <begin position="157"/>
        <end position="167"/>
    </location>
</feature>
<evidence type="ECO:0000313" key="2">
    <source>
        <dbReference type="EMBL" id="KAJ7731074.1"/>
    </source>
</evidence>
<name>A0AAD7MTC7_9AGAR</name>